<reference evidence="1 2" key="1">
    <citation type="submission" date="2018-06" db="EMBL/GenBank/DDBJ databases">
        <title>A transcriptomic atlas of mushroom development highlights an independent origin of complex multicellularity.</title>
        <authorList>
            <consortium name="DOE Joint Genome Institute"/>
            <person name="Krizsan K."/>
            <person name="Almasi E."/>
            <person name="Merenyi Z."/>
            <person name="Sahu N."/>
            <person name="Viragh M."/>
            <person name="Koszo T."/>
            <person name="Mondo S."/>
            <person name="Kiss B."/>
            <person name="Balint B."/>
            <person name="Kues U."/>
            <person name="Barry K."/>
            <person name="Hegedus J.C."/>
            <person name="Henrissat B."/>
            <person name="Johnson J."/>
            <person name="Lipzen A."/>
            <person name="Ohm R."/>
            <person name="Nagy I."/>
            <person name="Pangilinan J."/>
            <person name="Yan J."/>
            <person name="Xiong Y."/>
            <person name="Grigoriev I.V."/>
            <person name="Hibbett D.S."/>
            <person name="Nagy L.G."/>
        </authorList>
    </citation>
    <scope>NUCLEOTIDE SEQUENCE [LARGE SCALE GENOMIC DNA]</scope>
    <source>
        <strain evidence="1 2">SZMC22713</strain>
    </source>
</reference>
<evidence type="ECO:0000313" key="1">
    <source>
        <dbReference type="EMBL" id="TDL27880.1"/>
    </source>
</evidence>
<gene>
    <name evidence="1" type="ORF">BD410DRAFT_781795</name>
</gene>
<protein>
    <submittedName>
        <fullName evidence="1">Uncharacterized protein</fullName>
    </submittedName>
</protein>
<proteinExistence type="predicted"/>
<evidence type="ECO:0000313" key="2">
    <source>
        <dbReference type="Proteomes" id="UP000294933"/>
    </source>
</evidence>
<dbReference type="EMBL" id="ML170158">
    <property type="protein sequence ID" value="TDL27880.1"/>
    <property type="molecule type" value="Genomic_DNA"/>
</dbReference>
<organism evidence="1 2">
    <name type="scientific">Rickenella mellea</name>
    <dbReference type="NCBI Taxonomy" id="50990"/>
    <lineage>
        <taxon>Eukaryota</taxon>
        <taxon>Fungi</taxon>
        <taxon>Dikarya</taxon>
        <taxon>Basidiomycota</taxon>
        <taxon>Agaricomycotina</taxon>
        <taxon>Agaricomycetes</taxon>
        <taxon>Hymenochaetales</taxon>
        <taxon>Rickenellaceae</taxon>
        <taxon>Rickenella</taxon>
    </lineage>
</organism>
<keyword evidence="2" id="KW-1185">Reference proteome</keyword>
<dbReference type="AlphaFoldDB" id="A0A4Y7QLU9"/>
<sequence length="110" mass="12401">MKQCNYGHDARPVQSSLEPVGKMELVPGSYGLGLVPTLPTHRRATYFVPSLPPPIASCVPYRWHNQNMRRDETRLHARYVSSYLCQDNLAAIPYPPGTPTENRTMQYGQG</sequence>
<dbReference type="VEuPathDB" id="FungiDB:BD410DRAFT_781795"/>
<dbReference type="Proteomes" id="UP000294933">
    <property type="component" value="Unassembled WGS sequence"/>
</dbReference>
<accession>A0A4Y7QLU9</accession>
<name>A0A4Y7QLU9_9AGAM</name>